<dbReference type="Pfam" id="PF13280">
    <property type="entry name" value="WYL"/>
    <property type="match status" value="1"/>
</dbReference>
<keyword evidence="4" id="KW-1185">Reference proteome</keyword>
<feature type="domain" description="WYL" evidence="2">
    <location>
        <begin position="138"/>
        <end position="199"/>
    </location>
</feature>
<dbReference type="InterPro" id="IPR036388">
    <property type="entry name" value="WH-like_DNA-bd_sf"/>
</dbReference>
<dbReference type="PROSITE" id="PS52050">
    <property type="entry name" value="WYL"/>
    <property type="match status" value="1"/>
</dbReference>
<feature type="domain" description="Helix-turn-helix type 11" evidence="1">
    <location>
        <begin position="6"/>
        <end position="62"/>
    </location>
</feature>
<dbReference type="EMBL" id="CP059399">
    <property type="protein sequence ID" value="QLY29612.1"/>
    <property type="molecule type" value="Genomic_DNA"/>
</dbReference>
<evidence type="ECO:0000313" key="3">
    <source>
        <dbReference type="EMBL" id="QLY29612.1"/>
    </source>
</evidence>
<dbReference type="Proteomes" id="UP000515512">
    <property type="component" value="Chromosome"/>
</dbReference>
<name>A0A7D6V7L2_9NOCA</name>
<sequence>MTKTERLYALAEELRAYSPRPRSARQLAARLEVTPRTIVRDIAALQQAGVPITAVPGPGGGYAVERGRTLAPVSLTATEATALLVALPLLAGTPFAEAARAAVHKVLAVLPDAERATAGELTDRIRLLPKQPPPVPPEVLTALRERRPLRLQYLDRNGEPTERVAEPLALVAGTHWYLYAWCRMRKDLRGFRLDRMHGAVVLDELSPDRGIDLSTIPTGDGKLIDVSAITDIPLSHRP</sequence>
<dbReference type="KEGG" id="nhu:H0264_30915"/>
<dbReference type="Gene3D" id="1.10.10.10">
    <property type="entry name" value="Winged helix-like DNA-binding domain superfamily/Winged helix DNA-binding domain"/>
    <property type="match status" value="1"/>
</dbReference>
<dbReference type="InterPro" id="IPR013196">
    <property type="entry name" value="HTH_11"/>
</dbReference>
<dbReference type="InterPro" id="IPR026881">
    <property type="entry name" value="WYL_dom"/>
</dbReference>
<reference evidence="3 4" key="1">
    <citation type="submission" date="2020-07" db="EMBL/GenBank/DDBJ databases">
        <authorList>
            <person name="Zhuang K."/>
            <person name="Ran Y."/>
        </authorList>
    </citation>
    <scope>NUCLEOTIDE SEQUENCE [LARGE SCALE GENOMIC DNA]</scope>
    <source>
        <strain evidence="3 4">WCH-YHL-001</strain>
    </source>
</reference>
<dbReference type="InterPro" id="IPR036390">
    <property type="entry name" value="WH_DNA-bd_sf"/>
</dbReference>
<gene>
    <name evidence="3" type="ORF">H0264_30915</name>
</gene>
<protein>
    <submittedName>
        <fullName evidence="3">WYL domain-containing protein</fullName>
    </submittedName>
</protein>
<dbReference type="SUPFAM" id="SSF46785">
    <property type="entry name" value="Winged helix' DNA-binding domain"/>
    <property type="match status" value="1"/>
</dbReference>
<dbReference type="Pfam" id="PF08279">
    <property type="entry name" value="HTH_11"/>
    <property type="match status" value="1"/>
</dbReference>
<dbReference type="PANTHER" id="PTHR34580:SF3">
    <property type="entry name" value="PROTEIN PAFB"/>
    <property type="match status" value="1"/>
</dbReference>
<organism evidence="3 4">
    <name type="scientific">Nocardia huaxiensis</name>
    <dbReference type="NCBI Taxonomy" id="2755382"/>
    <lineage>
        <taxon>Bacteria</taxon>
        <taxon>Bacillati</taxon>
        <taxon>Actinomycetota</taxon>
        <taxon>Actinomycetes</taxon>
        <taxon>Mycobacteriales</taxon>
        <taxon>Nocardiaceae</taxon>
        <taxon>Nocardia</taxon>
    </lineage>
</organism>
<dbReference type="AlphaFoldDB" id="A0A7D6V7L2"/>
<evidence type="ECO:0000259" key="2">
    <source>
        <dbReference type="Pfam" id="PF13280"/>
    </source>
</evidence>
<proteinExistence type="predicted"/>
<dbReference type="PANTHER" id="PTHR34580">
    <property type="match status" value="1"/>
</dbReference>
<dbReference type="RefSeq" id="WP_181580816.1">
    <property type="nucleotide sequence ID" value="NZ_CP059399.1"/>
</dbReference>
<dbReference type="InterPro" id="IPR051534">
    <property type="entry name" value="CBASS_pafABC_assoc_protein"/>
</dbReference>
<accession>A0A7D6V7L2</accession>
<evidence type="ECO:0000313" key="4">
    <source>
        <dbReference type="Proteomes" id="UP000515512"/>
    </source>
</evidence>
<evidence type="ECO:0000259" key="1">
    <source>
        <dbReference type="Pfam" id="PF08279"/>
    </source>
</evidence>